<dbReference type="FunCoup" id="A0A165IBW3">
    <property type="interactions" value="448"/>
</dbReference>
<evidence type="ECO:0000256" key="10">
    <source>
        <dbReference type="SAM" id="MobiDB-lite"/>
    </source>
</evidence>
<feature type="compositionally biased region" description="Basic and acidic residues" evidence="10">
    <location>
        <begin position="30"/>
        <end position="49"/>
    </location>
</feature>
<reference evidence="11 12" key="1">
    <citation type="journal article" date="2016" name="Mol. Biol. Evol.">
        <title>Comparative Genomics of Early-Diverging Mushroom-Forming Fungi Provides Insights into the Origins of Lignocellulose Decay Capabilities.</title>
        <authorList>
            <person name="Nagy L.G."/>
            <person name="Riley R."/>
            <person name="Tritt A."/>
            <person name="Adam C."/>
            <person name="Daum C."/>
            <person name="Floudas D."/>
            <person name="Sun H."/>
            <person name="Yadav J.S."/>
            <person name="Pangilinan J."/>
            <person name="Larsson K.H."/>
            <person name="Matsuura K."/>
            <person name="Barry K."/>
            <person name="Labutti K."/>
            <person name="Kuo R."/>
            <person name="Ohm R.A."/>
            <person name="Bhattacharya S.S."/>
            <person name="Shirouzu T."/>
            <person name="Yoshinaga Y."/>
            <person name="Martin F.M."/>
            <person name="Grigoriev I.V."/>
            <person name="Hibbett D.S."/>
        </authorList>
    </citation>
    <scope>NUCLEOTIDE SEQUENCE [LARGE SCALE GENOMIC DNA]</scope>
    <source>
        <strain evidence="11 12">93-53</strain>
    </source>
</reference>
<dbReference type="GO" id="GO:0005730">
    <property type="term" value="C:nucleolus"/>
    <property type="evidence" value="ECO:0007669"/>
    <property type="project" value="UniProtKB-SubCell"/>
</dbReference>
<evidence type="ECO:0000256" key="6">
    <source>
        <dbReference type="ARBA" id="ARBA00022691"/>
    </source>
</evidence>
<dbReference type="Pfam" id="PF05148">
    <property type="entry name" value="Methyltransf_8"/>
    <property type="match status" value="2"/>
</dbReference>
<keyword evidence="12" id="KW-1185">Reference proteome</keyword>
<evidence type="ECO:0000256" key="4">
    <source>
        <dbReference type="ARBA" id="ARBA00022603"/>
    </source>
</evidence>
<evidence type="ECO:0000313" key="12">
    <source>
        <dbReference type="Proteomes" id="UP000076871"/>
    </source>
</evidence>
<protein>
    <recommendedName>
        <fullName evidence="8 9">Ribosomal RNA-processing protein 8</fullName>
        <ecNumber evidence="9">2.1.1.-</ecNumber>
    </recommendedName>
</protein>
<evidence type="ECO:0000256" key="9">
    <source>
        <dbReference type="RuleBase" id="RU365074"/>
    </source>
</evidence>
<dbReference type="FunFam" id="1.10.10.2150:FF:000001">
    <property type="entry name" value="Ribosomal RNA-processing protein 8"/>
    <property type="match status" value="1"/>
</dbReference>
<organism evidence="11 12">
    <name type="scientific">Laetiporus sulphureus 93-53</name>
    <dbReference type="NCBI Taxonomy" id="1314785"/>
    <lineage>
        <taxon>Eukaryota</taxon>
        <taxon>Fungi</taxon>
        <taxon>Dikarya</taxon>
        <taxon>Basidiomycota</taxon>
        <taxon>Agaricomycotina</taxon>
        <taxon>Agaricomycetes</taxon>
        <taxon>Polyporales</taxon>
        <taxon>Laetiporus</taxon>
    </lineage>
</organism>
<evidence type="ECO:0000256" key="5">
    <source>
        <dbReference type="ARBA" id="ARBA00022679"/>
    </source>
</evidence>
<dbReference type="Gene3D" id="1.10.10.2150">
    <property type="entry name" value="Ribosomal RNA-processing protein 8, N-terminal domain"/>
    <property type="match status" value="1"/>
</dbReference>
<dbReference type="InParanoid" id="A0A165IBW3"/>
<dbReference type="Gene3D" id="3.40.50.150">
    <property type="entry name" value="Vaccinia Virus protein VP39"/>
    <property type="match status" value="1"/>
</dbReference>
<gene>
    <name evidence="11" type="ORF">LAESUDRAFT_753905</name>
</gene>
<proteinExistence type="inferred from homology"/>
<dbReference type="STRING" id="1314785.A0A165IBW3"/>
<keyword evidence="4 9" id="KW-0489">Methyltransferase</keyword>
<comment type="similarity">
    <text evidence="2 9">Belongs to the methyltransferase superfamily. RRP8 family.</text>
</comment>
<keyword evidence="5 9" id="KW-0808">Transferase</keyword>
<evidence type="ECO:0000313" key="11">
    <source>
        <dbReference type="EMBL" id="KZT12864.1"/>
    </source>
</evidence>
<comment type="subcellular location">
    <subcellularLocation>
        <location evidence="1 9">Nucleus</location>
        <location evidence="1 9">Nucleolus</location>
    </subcellularLocation>
</comment>
<evidence type="ECO:0000256" key="7">
    <source>
        <dbReference type="ARBA" id="ARBA00023242"/>
    </source>
</evidence>
<dbReference type="SUPFAM" id="SSF53335">
    <property type="entry name" value="S-adenosyl-L-methionine-dependent methyltransferases"/>
    <property type="match status" value="1"/>
</dbReference>
<keyword evidence="7 9" id="KW-0539">Nucleus</keyword>
<dbReference type="InterPro" id="IPR007823">
    <property type="entry name" value="RRP8"/>
</dbReference>
<dbReference type="EC" id="2.1.1.-" evidence="9"/>
<dbReference type="EMBL" id="KV427605">
    <property type="protein sequence ID" value="KZT12864.1"/>
    <property type="molecule type" value="Genomic_DNA"/>
</dbReference>
<dbReference type="InterPro" id="IPR042036">
    <property type="entry name" value="RRP8_N"/>
</dbReference>
<evidence type="ECO:0000256" key="1">
    <source>
        <dbReference type="ARBA" id="ARBA00004604"/>
    </source>
</evidence>
<dbReference type="OrthoDB" id="10258825at2759"/>
<dbReference type="InterPro" id="IPR029063">
    <property type="entry name" value="SAM-dependent_MTases_sf"/>
</dbReference>
<dbReference type="PANTHER" id="PTHR12787">
    <property type="entry name" value="RIBOSOMAL RNA-PROCESSING PROTEIN 8"/>
    <property type="match status" value="1"/>
</dbReference>
<dbReference type="AlphaFoldDB" id="A0A165IBW3"/>
<feature type="region of interest" description="Disordered" evidence="10">
    <location>
        <begin position="1"/>
        <end position="137"/>
    </location>
</feature>
<dbReference type="Proteomes" id="UP000076871">
    <property type="component" value="Unassembled WGS sequence"/>
</dbReference>
<dbReference type="RefSeq" id="XP_040770374.1">
    <property type="nucleotide sequence ID" value="XM_040911819.1"/>
</dbReference>
<dbReference type="GeneID" id="63828847"/>
<feature type="compositionally biased region" description="Basic and acidic residues" evidence="10">
    <location>
        <begin position="70"/>
        <end position="110"/>
    </location>
</feature>
<name>A0A165IBW3_9APHY</name>
<dbReference type="PANTHER" id="PTHR12787:SF0">
    <property type="entry name" value="RIBOSOMAL RNA-PROCESSING PROTEIN 8"/>
    <property type="match status" value="1"/>
</dbReference>
<evidence type="ECO:0000256" key="3">
    <source>
        <dbReference type="ARBA" id="ARBA00022552"/>
    </source>
</evidence>
<evidence type="ECO:0000256" key="8">
    <source>
        <dbReference type="ARBA" id="ARBA00076672"/>
    </source>
</evidence>
<keyword evidence="6 9" id="KW-0949">S-adenosyl-L-methionine</keyword>
<dbReference type="GO" id="GO:0016433">
    <property type="term" value="F:rRNA (adenine) methyltransferase activity"/>
    <property type="evidence" value="ECO:0007669"/>
    <property type="project" value="UniProtKB-ARBA"/>
</dbReference>
<dbReference type="GO" id="GO:0042273">
    <property type="term" value="P:ribosomal large subunit biogenesis"/>
    <property type="evidence" value="ECO:0007669"/>
    <property type="project" value="TreeGrafter"/>
</dbReference>
<comment type="function">
    <text evidence="9">S-adenosyl-L-methionine-dependent methyltransferase that specifically methylates the N(1) position of adenine in helix 25.1 in 25S rRNA. Required both for ribosomal 40S and 60S subunits biogenesis. Required for efficient pre-rRNA cleavage at site A2.</text>
</comment>
<keyword evidence="3 9" id="KW-0698">rRNA processing</keyword>
<evidence type="ECO:0000256" key="2">
    <source>
        <dbReference type="ARBA" id="ARBA00006301"/>
    </source>
</evidence>
<accession>A0A165IBW3</accession>
<sequence>MTNLFKVPGWSVSAAPVAEHSNPKKRKRPAGKDEDKVQTAEINFEKLMAKLETGAAGAQQSSRNKKKKGKEAQEESKGNDGRRKPRVRDQHEHTTKAEAKQKEKKRDLTKKPPATLSEQPKPKKRRKGGLSTDSQDIIDTTEQEAAETGGSKHERGLTALQRGLKNSLEGARFRWINEQLYKSDSEHAHQMMRENPAVYEEYHTGFRHQVQSWPTNPVSHYISALSSYPPKTVVADLGCGDAALARALTPKGMTVISFDLVSDGIYIVEADTCTRLPLPGSEVGGADGGAAGKDEGEGSVVDVVVCALSLMGTNWPGCIREAWRVLRPRFVPGCASLGELKIAEVASRFTDVDDFVSFVCSFGFRLKSKDDTNSHFTLFEFKKIARKPKSQKEWSKLLSRGSILKPCEYKRR</sequence>